<dbReference type="InterPro" id="IPR028160">
    <property type="entry name" value="Slx9-like"/>
</dbReference>
<reference evidence="5" key="1">
    <citation type="submission" date="2015-07" db="EMBL/GenBank/DDBJ databases">
        <title>Transcriptome Assembly of Anthurium amnicola.</title>
        <authorList>
            <person name="Suzuki J."/>
        </authorList>
    </citation>
    <scope>NUCLEOTIDE SEQUENCE</scope>
</reference>
<evidence type="ECO:0000256" key="3">
    <source>
        <dbReference type="ARBA" id="ARBA00023242"/>
    </source>
</evidence>
<protein>
    <submittedName>
        <fullName evidence="5">Putative ribosome biogenesis protein slx9-like</fullName>
    </submittedName>
</protein>
<accession>A0A1D1YAH9</accession>
<gene>
    <name evidence="5" type="primary">DDB_G0282497_4</name>
    <name evidence="5" type="ORF">g.45125</name>
</gene>
<dbReference type="GO" id="GO:0030686">
    <property type="term" value="C:90S preribosome"/>
    <property type="evidence" value="ECO:0007669"/>
    <property type="project" value="InterPro"/>
</dbReference>
<dbReference type="AlphaFoldDB" id="A0A1D1YAH9"/>
<dbReference type="GO" id="GO:0000462">
    <property type="term" value="P:maturation of SSU-rRNA from tricistronic rRNA transcript (SSU-rRNA, 5.8S rRNA, LSU-rRNA)"/>
    <property type="evidence" value="ECO:0007669"/>
    <property type="project" value="InterPro"/>
</dbReference>
<dbReference type="PANTHER" id="PTHR31109:SF2">
    <property type="entry name" value="RIBOSOME BIOGENESIS PROTEIN SLX9 HOMOLOG"/>
    <property type="match status" value="1"/>
</dbReference>
<comment type="subcellular location">
    <subcellularLocation>
        <location evidence="1">Nucleus</location>
        <location evidence="1">Nucleolus</location>
    </subcellularLocation>
</comment>
<organism evidence="5">
    <name type="scientific">Anthurium amnicola</name>
    <dbReference type="NCBI Taxonomy" id="1678845"/>
    <lineage>
        <taxon>Eukaryota</taxon>
        <taxon>Viridiplantae</taxon>
        <taxon>Streptophyta</taxon>
        <taxon>Embryophyta</taxon>
        <taxon>Tracheophyta</taxon>
        <taxon>Spermatophyta</taxon>
        <taxon>Magnoliopsida</taxon>
        <taxon>Liliopsida</taxon>
        <taxon>Araceae</taxon>
        <taxon>Pothoideae</taxon>
        <taxon>Potheae</taxon>
        <taxon>Anthurium</taxon>
    </lineage>
</organism>
<keyword evidence="3" id="KW-0539">Nucleus</keyword>
<dbReference type="Pfam" id="PF15341">
    <property type="entry name" value="SLX9"/>
    <property type="match status" value="1"/>
</dbReference>
<dbReference type="EMBL" id="GDJX01016285">
    <property type="protein sequence ID" value="JAT51651.1"/>
    <property type="molecule type" value="Transcribed_RNA"/>
</dbReference>
<comment type="similarity">
    <text evidence="2">Belongs to the SLX9 family.</text>
</comment>
<proteinExistence type="inferred from homology"/>
<feature type="compositionally biased region" description="Basic residues" evidence="4">
    <location>
        <begin position="134"/>
        <end position="148"/>
    </location>
</feature>
<dbReference type="PANTHER" id="PTHR31109">
    <property type="entry name" value="PROTEIN FAM207A"/>
    <property type="match status" value="1"/>
</dbReference>
<evidence type="ECO:0000256" key="2">
    <source>
        <dbReference type="ARBA" id="ARBA00011022"/>
    </source>
</evidence>
<dbReference type="GO" id="GO:0005730">
    <property type="term" value="C:nucleolus"/>
    <property type="evidence" value="ECO:0007669"/>
    <property type="project" value="UniProtKB-SubCell"/>
</dbReference>
<sequence length="158" mass="17909">MGLTNLRPDAGKVSRRALKFEKKKLFYENVKSVVGSLAAKKTISKQKKRTRSKQKQLKAYDLSSLTDVLPNVDAQSPQPDAAKRKLNCKSRKKLVERENNQLQAVLGHPAFQLDPVSAIQQHLERTQPPAVNQVKHRKDKKLTMKKQRPSSGKQSMEI</sequence>
<evidence type="ECO:0000256" key="1">
    <source>
        <dbReference type="ARBA" id="ARBA00004604"/>
    </source>
</evidence>
<evidence type="ECO:0000256" key="4">
    <source>
        <dbReference type="SAM" id="MobiDB-lite"/>
    </source>
</evidence>
<feature type="compositionally biased region" description="Polar residues" evidence="4">
    <location>
        <begin position="149"/>
        <end position="158"/>
    </location>
</feature>
<dbReference type="GO" id="GO:0030688">
    <property type="term" value="C:preribosome, small subunit precursor"/>
    <property type="evidence" value="ECO:0007669"/>
    <property type="project" value="InterPro"/>
</dbReference>
<evidence type="ECO:0000313" key="5">
    <source>
        <dbReference type="EMBL" id="JAT51651.1"/>
    </source>
</evidence>
<feature type="region of interest" description="Disordered" evidence="4">
    <location>
        <begin position="121"/>
        <end position="158"/>
    </location>
</feature>
<name>A0A1D1YAH9_9ARAE</name>